<dbReference type="EMBL" id="CAXLJL010000711">
    <property type="protein sequence ID" value="CAL5140373.1"/>
    <property type="molecule type" value="Genomic_DNA"/>
</dbReference>
<name>A0AAV2TUS7_CALDB</name>
<accession>A0AAV2TUS7</accession>
<evidence type="ECO:0000313" key="2">
    <source>
        <dbReference type="Proteomes" id="UP001497525"/>
    </source>
</evidence>
<gene>
    <name evidence="1" type="ORF">CDAUBV1_LOCUS15699</name>
</gene>
<protein>
    <submittedName>
        <fullName evidence="1">Uncharacterized protein</fullName>
    </submittedName>
</protein>
<dbReference type="AlphaFoldDB" id="A0AAV2TUS7"/>
<organism evidence="1 2">
    <name type="scientific">Calicophoron daubneyi</name>
    <name type="common">Rumen fluke</name>
    <name type="synonym">Paramphistomum daubneyi</name>
    <dbReference type="NCBI Taxonomy" id="300641"/>
    <lineage>
        <taxon>Eukaryota</taxon>
        <taxon>Metazoa</taxon>
        <taxon>Spiralia</taxon>
        <taxon>Lophotrochozoa</taxon>
        <taxon>Platyhelminthes</taxon>
        <taxon>Trematoda</taxon>
        <taxon>Digenea</taxon>
        <taxon>Plagiorchiida</taxon>
        <taxon>Pronocephalata</taxon>
        <taxon>Paramphistomoidea</taxon>
        <taxon>Paramphistomidae</taxon>
        <taxon>Calicophoron</taxon>
    </lineage>
</organism>
<comment type="caution">
    <text evidence="1">The sequence shown here is derived from an EMBL/GenBank/DDBJ whole genome shotgun (WGS) entry which is preliminary data.</text>
</comment>
<sequence length="108" mass="12672">MSSFTQLPERMLMPFALGLSMVLLISVGSLGVTGFLTTVPEESIDRYYHEPQFEYYPDKRSYLIDSRLGKRFGYGARPLDRFEEQQKRHYFYDARLGKRSYLLDSRLG</sequence>
<proteinExistence type="predicted"/>
<evidence type="ECO:0000313" key="1">
    <source>
        <dbReference type="EMBL" id="CAL5140373.1"/>
    </source>
</evidence>
<reference evidence="1" key="1">
    <citation type="submission" date="2024-06" db="EMBL/GenBank/DDBJ databases">
        <authorList>
            <person name="Liu X."/>
            <person name="Lenzi L."/>
            <person name="Haldenby T S."/>
            <person name="Uol C."/>
        </authorList>
    </citation>
    <scope>NUCLEOTIDE SEQUENCE</scope>
</reference>
<dbReference type="Proteomes" id="UP001497525">
    <property type="component" value="Unassembled WGS sequence"/>
</dbReference>